<gene>
    <name evidence="1" type="ORF">CC86DRAFT_447636</name>
</gene>
<evidence type="ECO:0000313" key="1">
    <source>
        <dbReference type="EMBL" id="KAF2824086.1"/>
    </source>
</evidence>
<organism evidence="1 2">
    <name type="scientific">Ophiobolus disseminans</name>
    <dbReference type="NCBI Taxonomy" id="1469910"/>
    <lineage>
        <taxon>Eukaryota</taxon>
        <taxon>Fungi</taxon>
        <taxon>Dikarya</taxon>
        <taxon>Ascomycota</taxon>
        <taxon>Pezizomycotina</taxon>
        <taxon>Dothideomycetes</taxon>
        <taxon>Pleosporomycetidae</taxon>
        <taxon>Pleosporales</taxon>
        <taxon>Pleosporineae</taxon>
        <taxon>Phaeosphaeriaceae</taxon>
        <taxon>Ophiobolus</taxon>
    </lineage>
</organism>
<dbReference type="AlphaFoldDB" id="A0A6A6ZTF1"/>
<protein>
    <submittedName>
        <fullName evidence="1">Uncharacterized protein</fullName>
    </submittedName>
</protein>
<dbReference type="Proteomes" id="UP000799424">
    <property type="component" value="Unassembled WGS sequence"/>
</dbReference>
<keyword evidence="2" id="KW-1185">Reference proteome</keyword>
<evidence type="ECO:0000313" key="2">
    <source>
        <dbReference type="Proteomes" id="UP000799424"/>
    </source>
</evidence>
<name>A0A6A6ZTF1_9PLEO</name>
<dbReference type="EMBL" id="MU006231">
    <property type="protein sequence ID" value="KAF2824086.1"/>
    <property type="molecule type" value="Genomic_DNA"/>
</dbReference>
<reference evidence="1" key="1">
    <citation type="journal article" date="2020" name="Stud. Mycol.">
        <title>101 Dothideomycetes genomes: a test case for predicting lifestyles and emergence of pathogens.</title>
        <authorList>
            <person name="Haridas S."/>
            <person name="Albert R."/>
            <person name="Binder M."/>
            <person name="Bloem J."/>
            <person name="Labutti K."/>
            <person name="Salamov A."/>
            <person name="Andreopoulos B."/>
            <person name="Baker S."/>
            <person name="Barry K."/>
            <person name="Bills G."/>
            <person name="Bluhm B."/>
            <person name="Cannon C."/>
            <person name="Castanera R."/>
            <person name="Culley D."/>
            <person name="Daum C."/>
            <person name="Ezra D."/>
            <person name="Gonzalez J."/>
            <person name="Henrissat B."/>
            <person name="Kuo A."/>
            <person name="Liang C."/>
            <person name="Lipzen A."/>
            <person name="Lutzoni F."/>
            <person name="Magnuson J."/>
            <person name="Mondo S."/>
            <person name="Nolan M."/>
            <person name="Ohm R."/>
            <person name="Pangilinan J."/>
            <person name="Park H.-J."/>
            <person name="Ramirez L."/>
            <person name="Alfaro M."/>
            <person name="Sun H."/>
            <person name="Tritt A."/>
            <person name="Yoshinaga Y."/>
            <person name="Zwiers L.-H."/>
            <person name="Turgeon B."/>
            <person name="Goodwin S."/>
            <person name="Spatafora J."/>
            <person name="Crous P."/>
            <person name="Grigoriev I."/>
        </authorList>
    </citation>
    <scope>NUCLEOTIDE SEQUENCE</scope>
    <source>
        <strain evidence="1">CBS 113818</strain>
    </source>
</reference>
<accession>A0A6A6ZTF1</accession>
<proteinExistence type="predicted"/>
<sequence length="171" mass="19244">MSKPLTPFQRHLLFFSTPTHPTRLTLYSSLRAALSLGLDFPVALILSLSLRMLYAPYPHVFRPINVERIPASRQRSQISHAMLVKEKYTCGELLKLLKSENGNGKGFVNDKINQGHVVGFWAMAADARTNRVRREDVERFQDGEWAGGPIWVSGHSSVVRKVLGVRVYEGA</sequence>
<dbReference type="OrthoDB" id="2561193at2759"/>